<dbReference type="InterPro" id="IPR028002">
    <property type="entry name" value="Myb_DNA-bind_5"/>
</dbReference>
<dbReference type="Proteomes" id="UP001353858">
    <property type="component" value="Unassembled WGS sequence"/>
</dbReference>
<protein>
    <recommendedName>
        <fullName evidence="2">Regulatory protein zeste</fullName>
    </recommendedName>
</protein>
<evidence type="ECO:0000256" key="3">
    <source>
        <dbReference type="ARBA" id="ARBA00023015"/>
    </source>
</evidence>
<evidence type="ECO:0000259" key="6">
    <source>
        <dbReference type="SMART" id="SM00717"/>
    </source>
</evidence>
<comment type="subunit">
    <text evidence="1">Self-associates forming complexes of several hundred monomers.</text>
</comment>
<dbReference type="Pfam" id="PF13873">
    <property type="entry name" value="Myb_DNA-bind_5"/>
    <property type="match status" value="1"/>
</dbReference>
<dbReference type="AlphaFoldDB" id="A0AAN7QN82"/>
<comment type="caution">
    <text evidence="7">The sequence shown here is derived from an EMBL/GenBank/DDBJ whole genome shotgun (WGS) entry which is preliminary data.</text>
</comment>
<dbReference type="Gene3D" id="1.10.10.60">
    <property type="entry name" value="Homeodomain-like"/>
    <property type="match status" value="1"/>
</dbReference>
<sequence length="244" mass="28293">MAKREKCKNYSEFEKTLLLDIVKEYQHLVENKCTDAVSAKSKNDTWEEISYKFNASSTSGPRTAEQIKNSYRNLKQKVKKEIAASNKENYLCLKEQKANDKKELYKTGGGVFTPQLSNVGARVLAMVENQIKPLPNPYDDNVSYHDVKSIEQEQPGTSKDIFIVDAPQEVQTSFSVNTKKPQKRKFKKRVVQETTAEQLKKTYFKKKNALANYQLWAAKREHNIDMKIKNLKLRYWQNKVNSNN</sequence>
<evidence type="ECO:0000256" key="5">
    <source>
        <dbReference type="ARBA" id="ARBA00025466"/>
    </source>
</evidence>
<dbReference type="SMART" id="SM00717">
    <property type="entry name" value="SANT"/>
    <property type="match status" value="1"/>
</dbReference>
<keyword evidence="4" id="KW-0804">Transcription</keyword>
<organism evidence="7 8">
    <name type="scientific">Aquatica leii</name>
    <dbReference type="NCBI Taxonomy" id="1421715"/>
    <lineage>
        <taxon>Eukaryota</taxon>
        <taxon>Metazoa</taxon>
        <taxon>Ecdysozoa</taxon>
        <taxon>Arthropoda</taxon>
        <taxon>Hexapoda</taxon>
        <taxon>Insecta</taxon>
        <taxon>Pterygota</taxon>
        <taxon>Neoptera</taxon>
        <taxon>Endopterygota</taxon>
        <taxon>Coleoptera</taxon>
        <taxon>Polyphaga</taxon>
        <taxon>Elateriformia</taxon>
        <taxon>Elateroidea</taxon>
        <taxon>Lampyridae</taxon>
        <taxon>Luciolinae</taxon>
        <taxon>Aquatica</taxon>
    </lineage>
</organism>
<evidence type="ECO:0000313" key="8">
    <source>
        <dbReference type="Proteomes" id="UP001353858"/>
    </source>
</evidence>
<dbReference type="InterPro" id="IPR001005">
    <property type="entry name" value="SANT/Myb"/>
</dbReference>
<gene>
    <name evidence="7" type="ORF">RN001_002024</name>
</gene>
<evidence type="ECO:0000313" key="7">
    <source>
        <dbReference type="EMBL" id="KAK4885753.1"/>
    </source>
</evidence>
<evidence type="ECO:0000256" key="4">
    <source>
        <dbReference type="ARBA" id="ARBA00023163"/>
    </source>
</evidence>
<keyword evidence="3" id="KW-0805">Transcription regulation</keyword>
<evidence type="ECO:0000256" key="1">
    <source>
        <dbReference type="ARBA" id="ARBA00011764"/>
    </source>
</evidence>
<dbReference type="EMBL" id="JARPUR010000001">
    <property type="protein sequence ID" value="KAK4885753.1"/>
    <property type="molecule type" value="Genomic_DNA"/>
</dbReference>
<proteinExistence type="predicted"/>
<dbReference type="PANTHER" id="PTHR21411:SF0">
    <property type="entry name" value="REGULATORY PROTEIN ZESTE"/>
    <property type="match status" value="1"/>
</dbReference>
<evidence type="ECO:0000256" key="2">
    <source>
        <dbReference type="ARBA" id="ARBA00016807"/>
    </source>
</evidence>
<name>A0AAN7QN82_9COLE</name>
<dbReference type="PANTHER" id="PTHR21411">
    <property type="entry name" value="APONTIC"/>
    <property type="match status" value="1"/>
</dbReference>
<feature type="domain" description="Myb-like" evidence="6">
    <location>
        <begin position="6"/>
        <end position="77"/>
    </location>
</feature>
<reference evidence="8" key="1">
    <citation type="submission" date="2023-01" db="EMBL/GenBank/DDBJ databases">
        <title>Key to firefly adult light organ development and bioluminescence: homeobox transcription factors regulate luciferase expression and transportation to peroxisome.</title>
        <authorList>
            <person name="Fu X."/>
        </authorList>
    </citation>
    <scope>NUCLEOTIDE SEQUENCE [LARGE SCALE GENOMIC DNA]</scope>
</reference>
<keyword evidence="8" id="KW-1185">Reference proteome</keyword>
<accession>A0AAN7QN82</accession>
<comment type="function">
    <text evidence="5">Involved in transvection phenomena (= synapsis-dependent gene expression), where the synaptic pairing of chromosomes carrying genes with which zeste interacts influences the expression of these genes. Zeste binds to DNA and stimulates transcription from a nearby promoter.</text>
</comment>